<feature type="compositionally biased region" description="Basic and acidic residues" evidence="2">
    <location>
        <begin position="219"/>
        <end position="232"/>
    </location>
</feature>
<organism evidence="4 5">
    <name type="scientific">Panagrellus redivivus</name>
    <name type="common">Microworm</name>
    <dbReference type="NCBI Taxonomy" id="6233"/>
    <lineage>
        <taxon>Eukaryota</taxon>
        <taxon>Metazoa</taxon>
        <taxon>Ecdysozoa</taxon>
        <taxon>Nematoda</taxon>
        <taxon>Chromadorea</taxon>
        <taxon>Rhabditida</taxon>
        <taxon>Tylenchina</taxon>
        <taxon>Panagrolaimomorpha</taxon>
        <taxon>Panagrolaimoidea</taxon>
        <taxon>Panagrolaimidae</taxon>
        <taxon>Panagrellus</taxon>
    </lineage>
</organism>
<keyword evidence="4" id="KW-1185">Reference proteome</keyword>
<evidence type="ECO:0000259" key="3">
    <source>
        <dbReference type="PROSITE" id="PS51898"/>
    </source>
</evidence>
<dbReference type="PROSITE" id="PS51898">
    <property type="entry name" value="TYR_RECOMBINASE"/>
    <property type="match status" value="1"/>
</dbReference>
<dbReference type="GO" id="GO:0003677">
    <property type="term" value="F:DNA binding"/>
    <property type="evidence" value="ECO:0007669"/>
    <property type="project" value="InterPro"/>
</dbReference>
<sequence>MSSTFSDRLTAAKDVIKRNHVATSTAKVYARIEERFETFLETVPSDVPEVDKVLVFLNENFNKSPEGFRAATAALRAFYVLKGAVENPLDAEVIKLAGRAVTRQAPLPRHKVKLKAGEFSEAINFLSQSAGDKPRRMMNLLLVSAGAYLRPGEALSLRNDDIEEERGYLKIQIKKDKTNQKGQPRFAWIKDGPQVVPIREWKERAQELKSVWLFPNLKDPSKPWKSRVDSGRLFDSPARPVFQ</sequence>
<evidence type="ECO:0000313" key="5">
    <source>
        <dbReference type="WBParaSite" id="Pan_g1629.t1"/>
    </source>
</evidence>
<evidence type="ECO:0000256" key="1">
    <source>
        <dbReference type="ARBA" id="ARBA00023172"/>
    </source>
</evidence>
<dbReference type="WBParaSite" id="Pan_g1629.t1">
    <property type="protein sequence ID" value="Pan_g1629.t1"/>
    <property type="gene ID" value="Pan_g1629"/>
</dbReference>
<dbReference type="InterPro" id="IPR013762">
    <property type="entry name" value="Integrase-like_cat_sf"/>
</dbReference>
<feature type="domain" description="Tyr recombinase" evidence="3">
    <location>
        <begin position="112"/>
        <end position="243"/>
    </location>
</feature>
<dbReference type="Proteomes" id="UP000492821">
    <property type="component" value="Unassembled WGS sequence"/>
</dbReference>
<dbReference type="GO" id="GO:0015074">
    <property type="term" value="P:DNA integration"/>
    <property type="evidence" value="ECO:0007669"/>
    <property type="project" value="InterPro"/>
</dbReference>
<reference evidence="5" key="2">
    <citation type="submission" date="2020-10" db="UniProtKB">
        <authorList>
            <consortium name="WormBaseParasite"/>
        </authorList>
    </citation>
    <scope>IDENTIFICATION</scope>
</reference>
<protein>
    <submittedName>
        <fullName evidence="5">Tyr recombinase domain-containing protein</fullName>
    </submittedName>
</protein>
<feature type="region of interest" description="Disordered" evidence="2">
    <location>
        <begin position="218"/>
        <end position="243"/>
    </location>
</feature>
<dbReference type="GO" id="GO:0006310">
    <property type="term" value="P:DNA recombination"/>
    <property type="evidence" value="ECO:0007669"/>
    <property type="project" value="UniProtKB-KW"/>
</dbReference>
<accession>A0A7E4V5K2</accession>
<dbReference type="SUPFAM" id="SSF56349">
    <property type="entry name" value="DNA breaking-rejoining enzymes"/>
    <property type="match status" value="1"/>
</dbReference>
<evidence type="ECO:0000313" key="4">
    <source>
        <dbReference type="Proteomes" id="UP000492821"/>
    </source>
</evidence>
<reference evidence="4" key="1">
    <citation type="journal article" date="2013" name="Genetics">
        <title>The draft genome and transcriptome of Panagrellus redivivus are shaped by the harsh demands of a free-living lifestyle.</title>
        <authorList>
            <person name="Srinivasan J."/>
            <person name="Dillman A.R."/>
            <person name="Macchietto M.G."/>
            <person name="Heikkinen L."/>
            <person name="Lakso M."/>
            <person name="Fracchia K.M."/>
            <person name="Antoshechkin I."/>
            <person name="Mortazavi A."/>
            <person name="Wong G."/>
            <person name="Sternberg P.W."/>
        </authorList>
    </citation>
    <scope>NUCLEOTIDE SEQUENCE [LARGE SCALE GENOMIC DNA]</scope>
    <source>
        <strain evidence="4">MT8872</strain>
    </source>
</reference>
<dbReference type="InterPro" id="IPR002104">
    <property type="entry name" value="Integrase_catalytic"/>
</dbReference>
<name>A0A7E4V5K2_PANRE</name>
<dbReference type="AlphaFoldDB" id="A0A7E4V5K2"/>
<proteinExistence type="predicted"/>
<dbReference type="Gene3D" id="1.10.443.10">
    <property type="entry name" value="Intergrase catalytic core"/>
    <property type="match status" value="1"/>
</dbReference>
<keyword evidence="1" id="KW-0233">DNA recombination</keyword>
<evidence type="ECO:0000256" key="2">
    <source>
        <dbReference type="SAM" id="MobiDB-lite"/>
    </source>
</evidence>
<dbReference type="InterPro" id="IPR011010">
    <property type="entry name" value="DNA_brk_join_enz"/>
</dbReference>